<evidence type="ECO:0000256" key="1">
    <source>
        <dbReference type="ARBA" id="ARBA00022729"/>
    </source>
</evidence>
<keyword evidence="5" id="KW-1185">Reference proteome</keyword>
<dbReference type="InterPro" id="IPR011250">
    <property type="entry name" value="OMP/PagP_B-barrel"/>
</dbReference>
<protein>
    <submittedName>
        <fullName evidence="4">Outer membrane beta-barrel protein</fullName>
    </submittedName>
</protein>
<dbReference type="Gene3D" id="2.40.160.20">
    <property type="match status" value="1"/>
</dbReference>
<dbReference type="Proteomes" id="UP001403385">
    <property type="component" value="Unassembled WGS sequence"/>
</dbReference>
<evidence type="ECO:0000259" key="3">
    <source>
        <dbReference type="Pfam" id="PF13505"/>
    </source>
</evidence>
<sequence>MKKIAATLFGVLLISTMALAQSPIGKGGKQINFGIGLDGWGVPIYGGMDFGVHPDISLGFELSYRSYGRKYRTHKYNSSIFGVAARGNYHFNTVLDIPQEWDLYAGLNLGYYHWSTDNDYPWDDDSGVGLGLQLGGRYYFSDKWGINLEFAGGNAVSGAKFGLSVKI</sequence>
<dbReference type="InterPro" id="IPR027385">
    <property type="entry name" value="Beta-barrel_OMP"/>
</dbReference>
<accession>A0AAW9RNS6</accession>
<feature type="signal peptide" evidence="2">
    <location>
        <begin position="1"/>
        <end position="20"/>
    </location>
</feature>
<feature type="domain" description="Outer membrane protein beta-barrel" evidence="3">
    <location>
        <begin position="11"/>
        <end position="154"/>
    </location>
</feature>
<dbReference type="AlphaFoldDB" id="A0AAW9RNS6"/>
<evidence type="ECO:0000313" key="5">
    <source>
        <dbReference type="Proteomes" id="UP001403385"/>
    </source>
</evidence>
<proteinExistence type="predicted"/>
<dbReference type="EMBL" id="JBDKWZ010000001">
    <property type="protein sequence ID" value="MEN7546567.1"/>
    <property type="molecule type" value="Genomic_DNA"/>
</dbReference>
<reference evidence="4 5" key="1">
    <citation type="submission" date="2024-04" db="EMBL/GenBank/DDBJ databases">
        <title>Novel genus in family Flammeovirgaceae.</title>
        <authorList>
            <person name="Nguyen T.H."/>
            <person name="Vuong T.Q."/>
            <person name="Le H."/>
            <person name="Kim S.-G."/>
        </authorList>
    </citation>
    <scope>NUCLEOTIDE SEQUENCE [LARGE SCALE GENOMIC DNA]</scope>
    <source>
        <strain evidence="4 5">JCM 23209</strain>
    </source>
</reference>
<keyword evidence="1 2" id="KW-0732">Signal</keyword>
<dbReference type="RefSeq" id="WP_346819352.1">
    <property type="nucleotide sequence ID" value="NZ_JBDKWZ010000001.1"/>
</dbReference>
<dbReference type="Pfam" id="PF13505">
    <property type="entry name" value="OMP_b-brl"/>
    <property type="match status" value="1"/>
</dbReference>
<evidence type="ECO:0000256" key="2">
    <source>
        <dbReference type="SAM" id="SignalP"/>
    </source>
</evidence>
<comment type="caution">
    <text evidence="4">The sequence shown here is derived from an EMBL/GenBank/DDBJ whole genome shotgun (WGS) entry which is preliminary data.</text>
</comment>
<name>A0AAW9RNS6_9BACT</name>
<dbReference type="SUPFAM" id="SSF56925">
    <property type="entry name" value="OMPA-like"/>
    <property type="match status" value="1"/>
</dbReference>
<evidence type="ECO:0000313" key="4">
    <source>
        <dbReference type="EMBL" id="MEN7546567.1"/>
    </source>
</evidence>
<organism evidence="4 5">
    <name type="scientific">Rapidithrix thailandica</name>
    <dbReference type="NCBI Taxonomy" id="413964"/>
    <lineage>
        <taxon>Bacteria</taxon>
        <taxon>Pseudomonadati</taxon>
        <taxon>Bacteroidota</taxon>
        <taxon>Cytophagia</taxon>
        <taxon>Cytophagales</taxon>
        <taxon>Flammeovirgaceae</taxon>
        <taxon>Rapidithrix</taxon>
    </lineage>
</organism>
<gene>
    <name evidence="4" type="ORF">AAG747_01530</name>
</gene>
<feature type="chain" id="PRO_5043611861" evidence="2">
    <location>
        <begin position="21"/>
        <end position="167"/>
    </location>
</feature>